<name>A0A0E9TPP6_ANGAN</name>
<evidence type="ECO:0000313" key="1">
    <source>
        <dbReference type="EMBL" id="JAH54708.1"/>
    </source>
</evidence>
<protein>
    <submittedName>
        <fullName evidence="1">Uncharacterized protein</fullName>
    </submittedName>
</protein>
<dbReference type="EMBL" id="GBXM01053869">
    <property type="protein sequence ID" value="JAH54708.1"/>
    <property type="molecule type" value="Transcribed_RNA"/>
</dbReference>
<reference evidence="1" key="1">
    <citation type="submission" date="2014-11" db="EMBL/GenBank/DDBJ databases">
        <authorList>
            <person name="Amaro Gonzalez C."/>
        </authorList>
    </citation>
    <scope>NUCLEOTIDE SEQUENCE</scope>
</reference>
<organism evidence="1">
    <name type="scientific">Anguilla anguilla</name>
    <name type="common">European freshwater eel</name>
    <name type="synonym">Muraena anguilla</name>
    <dbReference type="NCBI Taxonomy" id="7936"/>
    <lineage>
        <taxon>Eukaryota</taxon>
        <taxon>Metazoa</taxon>
        <taxon>Chordata</taxon>
        <taxon>Craniata</taxon>
        <taxon>Vertebrata</taxon>
        <taxon>Euteleostomi</taxon>
        <taxon>Actinopterygii</taxon>
        <taxon>Neopterygii</taxon>
        <taxon>Teleostei</taxon>
        <taxon>Anguilliformes</taxon>
        <taxon>Anguillidae</taxon>
        <taxon>Anguilla</taxon>
    </lineage>
</organism>
<accession>A0A0E9TPP6</accession>
<reference evidence="1" key="2">
    <citation type="journal article" date="2015" name="Fish Shellfish Immunol.">
        <title>Early steps in the European eel (Anguilla anguilla)-Vibrio vulnificus interaction in the gills: Role of the RtxA13 toxin.</title>
        <authorList>
            <person name="Callol A."/>
            <person name="Pajuelo D."/>
            <person name="Ebbesson L."/>
            <person name="Teles M."/>
            <person name="MacKenzie S."/>
            <person name="Amaro C."/>
        </authorList>
    </citation>
    <scope>NUCLEOTIDE SEQUENCE</scope>
</reference>
<dbReference type="AlphaFoldDB" id="A0A0E9TPP6"/>
<proteinExistence type="predicted"/>
<sequence>MATVAVHKKLLTALGYIHDALHFIPTLPCTFHVNFNVETLLYQAKHLI</sequence>